<feature type="active site" description="Proton donor/acceptor" evidence="3">
    <location>
        <position position="138"/>
    </location>
</feature>
<dbReference type="AlphaFoldDB" id="A0A2P5T2U0"/>
<organism evidence="4 5">
    <name type="scientific">Candidatus Pantoea edessiphila</name>
    <dbReference type="NCBI Taxonomy" id="2044610"/>
    <lineage>
        <taxon>Bacteria</taxon>
        <taxon>Pseudomonadati</taxon>
        <taxon>Pseudomonadota</taxon>
        <taxon>Gammaproteobacteria</taxon>
        <taxon>Enterobacterales</taxon>
        <taxon>Erwiniaceae</taxon>
        <taxon>Pantoea</taxon>
    </lineage>
</organism>
<gene>
    <name evidence="3" type="primary">dcd</name>
    <name evidence="4" type="ORF">CRV09_01010</name>
</gene>
<comment type="caution">
    <text evidence="3">Lacks conserved residue(s) required for the propagation of feature annotation.</text>
</comment>
<feature type="binding site" evidence="3">
    <location>
        <begin position="136"/>
        <end position="138"/>
    </location>
    <ligand>
        <name>dCTP</name>
        <dbReference type="ChEBI" id="CHEBI:61481"/>
    </ligand>
</feature>
<comment type="subunit">
    <text evidence="3">Homotrimer.</text>
</comment>
<dbReference type="PANTHER" id="PTHR42680">
    <property type="entry name" value="DCTP DEAMINASE"/>
    <property type="match status" value="1"/>
</dbReference>
<dbReference type="GO" id="GO:0015949">
    <property type="term" value="P:nucleobase-containing small molecule interconversion"/>
    <property type="evidence" value="ECO:0007669"/>
    <property type="project" value="TreeGrafter"/>
</dbReference>
<dbReference type="EC" id="3.5.4.13" evidence="3"/>
<feature type="binding site" evidence="3">
    <location>
        <position position="171"/>
    </location>
    <ligand>
        <name>dCTP</name>
        <dbReference type="ChEBI" id="CHEBI:61481"/>
    </ligand>
</feature>
<dbReference type="InterPro" id="IPR036157">
    <property type="entry name" value="dUTPase-like_sf"/>
</dbReference>
<dbReference type="RefSeq" id="WP_136132298.1">
    <property type="nucleotide sequence ID" value="NZ_PDKR01000001.1"/>
</dbReference>
<evidence type="ECO:0000256" key="2">
    <source>
        <dbReference type="ARBA" id="ARBA00023080"/>
    </source>
</evidence>
<comment type="similarity">
    <text evidence="3">Belongs to the dCTP deaminase family.</text>
</comment>
<dbReference type="Proteomes" id="UP000295937">
    <property type="component" value="Unassembled WGS sequence"/>
</dbReference>
<keyword evidence="1 3" id="KW-0378">Hydrolase</keyword>
<name>A0A2P5T2U0_9GAMM</name>
<feature type="binding site" evidence="3">
    <location>
        <begin position="110"/>
        <end position="115"/>
    </location>
    <ligand>
        <name>dCTP</name>
        <dbReference type="ChEBI" id="CHEBI:61481"/>
    </ligand>
</feature>
<evidence type="ECO:0000256" key="1">
    <source>
        <dbReference type="ARBA" id="ARBA00022801"/>
    </source>
</evidence>
<dbReference type="PANTHER" id="PTHR42680:SF3">
    <property type="entry name" value="DCTP DEAMINASE"/>
    <property type="match status" value="1"/>
</dbReference>
<comment type="pathway">
    <text evidence="3">Pyrimidine metabolism; dUMP biosynthesis; dUMP from dCTP (dUTP route): step 1/2.</text>
</comment>
<keyword evidence="2 3" id="KW-0546">Nucleotide metabolism</keyword>
<dbReference type="GO" id="GO:0008829">
    <property type="term" value="F:dCTP deaminase activity"/>
    <property type="evidence" value="ECO:0007669"/>
    <property type="project" value="UniProtKB-UniRule"/>
</dbReference>
<dbReference type="InterPro" id="IPR033704">
    <property type="entry name" value="dUTPase_trimeric"/>
</dbReference>
<dbReference type="OrthoDB" id="9780956at2"/>
<dbReference type="HAMAP" id="MF_00146">
    <property type="entry name" value="dCTP_deaminase"/>
    <property type="match status" value="1"/>
</dbReference>
<dbReference type="SUPFAM" id="SSF51283">
    <property type="entry name" value="dUTPase-like"/>
    <property type="match status" value="1"/>
</dbReference>
<reference evidence="4 5" key="1">
    <citation type="journal article" date="2018" name="Genome Biol. Evol.">
        <title>Cladogenesis and Genomic Streamlining in Extracellular Endosymbionts of Tropical Stink Bugs.</title>
        <authorList>
            <person name="Otero-Bravo A."/>
            <person name="Goffredi S."/>
            <person name="Sabree Z.L."/>
        </authorList>
    </citation>
    <scope>NUCLEOTIDE SEQUENCE [LARGE SCALE GENOMIC DNA]</scope>
    <source>
        <strain evidence="4 5">SoEO</strain>
    </source>
</reference>
<proteinExistence type="inferred from homology"/>
<dbReference type="GO" id="GO:0000166">
    <property type="term" value="F:nucleotide binding"/>
    <property type="evidence" value="ECO:0007669"/>
    <property type="project" value="UniProtKB-KW"/>
</dbReference>
<evidence type="ECO:0000256" key="3">
    <source>
        <dbReference type="HAMAP-Rule" id="MF_00146"/>
    </source>
</evidence>
<evidence type="ECO:0000313" key="5">
    <source>
        <dbReference type="Proteomes" id="UP000295937"/>
    </source>
</evidence>
<comment type="caution">
    <text evidence="4">The sequence shown here is derived from an EMBL/GenBank/DDBJ whole genome shotgun (WGS) entry which is preliminary data.</text>
</comment>
<feature type="binding site" evidence="3">
    <location>
        <position position="178"/>
    </location>
    <ligand>
        <name>dCTP</name>
        <dbReference type="ChEBI" id="CHEBI:61481"/>
    </ligand>
</feature>
<feature type="binding site" evidence="3">
    <location>
        <position position="128"/>
    </location>
    <ligand>
        <name>dCTP</name>
        <dbReference type="ChEBI" id="CHEBI:61481"/>
    </ligand>
</feature>
<dbReference type="Gene3D" id="2.70.40.10">
    <property type="match status" value="1"/>
</dbReference>
<feature type="binding site" evidence="3">
    <location>
        <position position="182"/>
    </location>
    <ligand>
        <name>dCTP</name>
        <dbReference type="ChEBI" id="CHEBI:61481"/>
    </ligand>
</feature>
<accession>A0A2P5T2U0</accession>
<evidence type="ECO:0000313" key="4">
    <source>
        <dbReference type="EMBL" id="PPI88872.1"/>
    </source>
</evidence>
<dbReference type="UniPathway" id="UPA00610">
    <property type="reaction ID" value="UER00665"/>
</dbReference>
<comment type="catalytic activity">
    <reaction evidence="3">
        <text>dCTP + H2O + H(+) = dUTP + NH4(+)</text>
        <dbReference type="Rhea" id="RHEA:22680"/>
        <dbReference type="ChEBI" id="CHEBI:15377"/>
        <dbReference type="ChEBI" id="CHEBI:15378"/>
        <dbReference type="ChEBI" id="CHEBI:28938"/>
        <dbReference type="ChEBI" id="CHEBI:61481"/>
        <dbReference type="ChEBI" id="CHEBI:61555"/>
        <dbReference type="EC" id="3.5.4.13"/>
    </reaction>
</comment>
<dbReference type="NCBIfam" id="TIGR02274">
    <property type="entry name" value="dCTP_deam"/>
    <property type="match status" value="1"/>
</dbReference>
<dbReference type="GO" id="GO:0006229">
    <property type="term" value="P:dUTP biosynthetic process"/>
    <property type="evidence" value="ECO:0007669"/>
    <property type="project" value="UniProtKB-UniRule"/>
</dbReference>
<dbReference type="GO" id="GO:0006226">
    <property type="term" value="P:dUMP biosynthetic process"/>
    <property type="evidence" value="ECO:0007669"/>
    <property type="project" value="UniProtKB-UniPathway"/>
</dbReference>
<dbReference type="Pfam" id="PF22769">
    <property type="entry name" value="DCD"/>
    <property type="match status" value="1"/>
</dbReference>
<sequence>MRLCDKDIKVWLDNGKLSIIPRPHTSNINGATVDLRLGDRFRIFNGHANAFIDLSGSKKEIRKSLNSVMSDEIKLTENELFFLHPGNLVLAITLEYIIMPDNLIGWLDGRSSLARFGLMVHSTAHRIDPGWEGCIVLEFYNFGKLPLALSPGMLICALSFEILSDSALHPYNLRKNAKYHCQKGFDQNKTEKN</sequence>
<dbReference type="EMBL" id="PDKR01000001">
    <property type="protein sequence ID" value="PPI88872.1"/>
    <property type="molecule type" value="Genomic_DNA"/>
</dbReference>
<dbReference type="InterPro" id="IPR011962">
    <property type="entry name" value="dCTP_deaminase"/>
</dbReference>
<keyword evidence="3" id="KW-0547">Nucleotide-binding</keyword>
<comment type="function">
    <text evidence="3">Catalyzes the deamination of dCTP to dUTP.</text>
</comment>
<protein>
    <recommendedName>
        <fullName evidence="3">dCTP deaminase</fullName>
        <ecNumber evidence="3">3.5.4.13</ecNumber>
    </recommendedName>
    <alternativeName>
        <fullName evidence="3">Deoxycytidine triphosphate deaminase</fullName>
    </alternativeName>
</protein>
<dbReference type="CDD" id="cd07557">
    <property type="entry name" value="trimeric_dUTPase"/>
    <property type="match status" value="1"/>
</dbReference>